<dbReference type="InterPro" id="IPR018490">
    <property type="entry name" value="cNMP-bd_dom_sf"/>
</dbReference>
<dbReference type="Gene3D" id="2.60.120.10">
    <property type="entry name" value="Jelly Rolls"/>
    <property type="match status" value="1"/>
</dbReference>
<dbReference type="InterPro" id="IPR000595">
    <property type="entry name" value="cNMP-bd_dom"/>
</dbReference>
<reference evidence="2 3" key="1">
    <citation type="submission" date="2018-05" db="EMBL/GenBank/DDBJ databases">
        <title>Chitinophaga sp. K3CV102501T nov., isolated from isolated from a monsoon evergreen broad-leaved forest soil.</title>
        <authorList>
            <person name="Lv Y."/>
        </authorList>
    </citation>
    <scope>NUCLEOTIDE SEQUENCE [LARGE SCALE GENOMIC DNA]</scope>
    <source>
        <strain evidence="2 3">GDMCC 1.1325</strain>
    </source>
</reference>
<organism evidence="2 3">
    <name type="scientific">Chitinophaga flava</name>
    <dbReference type="NCBI Taxonomy" id="2259036"/>
    <lineage>
        <taxon>Bacteria</taxon>
        <taxon>Pseudomonadati</taxon>
        <taxon>Bacteroidota</taxon>
        <taxon>Chitinophagia</taxon>
        <taxon>Chitinophagales</taxon>
        <taxon>Chitinophagaceae</taxon>
        <taxon>Chitinophaga</taxon>
    </lineage>
</organism>
<dbReference type="AlphaFoldDB" id="A0A365XW99"/>
<accession>A0A365XW99</accession>
<dbReference type="PROSITE" id="PS50042">
    <property type="entry name" value="CNMP_BINDING_3"/>
    <property type="match status" value="1"/>
</dbReference>
<dbReference type="CDD" id="cd00038">
    <property type="entry name" value="CAP_ED"/>
    <property type="match status" value="1"/>
</dbReference>
<keyword evidence="3" id="KW-1185">Reference proteome</keyword>
<dbReference type="EMBL" id="QFFJ01000002">
    <property type="protein sequence ID" value="RBL90642.1"/>
    <property type="molecule type" value="Genomic_DNA"/>
</dbReference>
<dbReference type="OrthoDB" id="652333at2"/>
<evidence type="ECO:0000313" key="3">
    <source>
        <dbReference type="Proteomes" id="UP000253410"/>
    </source>
</evidence>
<proteinExistence type="predicted"/>
<evidence type="ECO:0000259" key="1">
    <source>
        <dbReference type="PROSITE" id="PS50042"/>
    </source>
</evidence>
<evidence type="ECO:0000313" key="2">
    <source>
        <dbReference type="EMBL" id="RBL90642.1"/>
    </source>
</evidence>
<dbReference type="InterPro" id="IPR014710">
    <property type="entry name" value="RmlC-like_jellyroll"/>
</dbReference>
<name>A0A365XW99_9BACT</name>
<gene>
    <name evidence="2" type="ORF">DF182_29770</name>
</gene>
<protein>
    <submittedName>
        <fullName evidence="2">Crp/Fnr family transcriptional regulator</fullName>
    </submittedName>
</protein>
<dbReference type="RefSeq" id="WP_113619399.1">
    <property type="nucleotide sequence ID" value="NZ_QFFJ01000002.1"/>
</dbReference>
<dbReference type="SUPFAM" id="SSF51206">
    <property type="entry name" value="cAMP-binding domain-like"/>
    <property type="match status" value="1"/>
</dbReference>
<dbReference type="Pfam" id="PF00027">
    <property type="entry name" value="cNMP_binding"/>
    <property type="match status" value="1"/>
</dbReference>
<feature type="domain" description="Cyclic nucleotide-binding" evidence="1">
    <location>
        <begin position="26"/>
        <end position="137"/>
    </location>
</feature>
<comment type="caution">
    <text evidence="2">The sequence shown here is derived from an EMBL/GenBank/DDBJ whole genome shotgun (WGS) entry which is preliminary data.</text>
</comment>
<dbReference type="Proteomes" id="UP000253410">
    <property type="component" value="Unassembled WGS sequence"/>
</dbReference>
<sequence>MTTSYLPSYYNGLMKKYPVVTQEEWQLLDSIVVIKHIRKGESFLRYGKVARYSAFVISGLFKFSILDEEGTEKIIRFGFPDDFLANCESYNKKAPSAISITAMEDSVILRINIKRLEPLYHLHMNLLHVNLQLFQEMSEQQTEHQQILSLKSPLQRYRFLLERRPAIVQKISLTNIARYLYISREALSRARLYLLDQNRNFCD</sequence>